<accession>X6MAU0</accession>
<comment type="caution">
    <text evidence="1">The sequence shown here is derived from an EMBL/GenBank/DDBJ whole genome shotgun (WGS) entry which is preliminary data.</text>
</comment>
<proteinExistence type="predicted"/>
<dbReference type="EMBL" id="ASPP01022932">
    <property type="protein sequence ID" value="ETO10964.1"/>
    <property type="molecule type" value="Genomic_DNA"/>
</dbReference>
<dbReference type="AlphaFoldDB" id="X6MAU0"/>
<name>X6MAU0_RETFI</name>
<sequence>MIMSHYTLLNHLANYMWKCGQYLTFCYNMAKESSMQISSKKSMQLKNNIIRILQSTFVNNAKQSKNNLRTKTLSMNNFRSASSITQTTYKLKIKAATFRVLRNSKAEAMIQSNTASNIQKQVLIGDIVCYQLFWYNVATNKNEATNTIWKIYFQHIAIQSMSQFKLLQTPTSRPKNIVKVRLLFCPMLQC</sequence>
<dbReference type="Proteomes" id="UP000023152">
    <property type="component" value="Unassembled WGS sequence"/>
</dbReference>
<organism evidence="1 2">
    <name type="scientific">Reticulomyxa filosa</name>
    <dbReference type="NCBI Taxonomy" id="46433"/>
    <lineage>
        <taxon>Eukaryota</taxon>
        <taxon>Sar</taxon>
        <taxon>Rhizaria</taxon>
        <taxon>Retaria</taxon>
        <taxon>Foraminifera</taxon>
        <taxon>Monothalamids</taxon>
        <taxon>Reticulomyxidae</taxon>
        <taxon>Reticulomyxa</taxon>
    </lineage>
</organism>
<reference evidence="1 2" key="1">
    <citation type="journal article" date="2013" name="Curr. Biol.">
        <title>The Genome of the Foraminiferan Reticulomyxa filosa.</title>
        <authorList>
            <person name="Glockner G."/>
            <person name="Hulsmann N."/>
            <person name="Schleicher M."/>
            <person name="Noegel A.A."/>
            <person name="Eichinger L."/>
            <person name="Gallinger C."/>
            <person name="Pawlowski J."/>
            <person name="Sierra R."/>
            <person name="Euteneuer U."/>
            <person name="Pillet L."/>
            <person name="Moustafa A."/>
            <person name="Platzer M."/>
            <person name="Groth M."/>
            <person name="Szafranski K."/>
            <person name="Schliwa M."/>
        </authorList>
    </citation>
    <scope>NUCLEOTIDE SEQUENCE [LARGE SCALE GENOMIC DNA]</scope>
</reference>
<gene>
    <name evidence="1" type="ORF">RFI_26412</name>
</gene>
<protein>
    <submittedName>
        <fullName evidence="1">Uncharacterized protein</fullName>
    </submittedName>
</protein>
<evidence type="ECO:0000313" key="2">
    <source>
        <dbReference type="Proteomes" id="UP000023152"/>
    </source>
</evidence>
<evidence type="ECO:0000313" key="1">
    <source>
        <dbReference type="EMBL" id="ETO10964.1"/>
    </source>
</evidence>
<keyword evidence="2" id="KW-1185">Reference proteome</keyword>